<protein>
    <submittedName>
        <fullName evidence="1">31553_t:CDS:1</fullName>
    </submittedName>
</protein>
<evidence type="ECO:0000313" key="1">
    <source>
        <dbReference type="EMBL" id="CAG8834383.1"/>
    </source>
</evidence>
<gene>
    <name evidence="1" type="ORF">RPERSI_LOCUS29183</name>
</gene>
<reference evidence="1" key="1">
    <citation type="submission" date="2021-06" db="EMBL/GenBank/DDBJ databases">
        <authorList>
            <person name="Kallberg Y."/>
            <person name="Tangrot J."/>
            <person name="Rosling A."/>
        </authorList>
    </citation>
    <scope>NUCLEOTIDE SEQUENCE</scope>
    <source>
        <strain evidence="1">MA461A</strain>
    </source>
</reference>
<comment type="caution">
    <text evidence="1">The sequence shown here is derived from an EMBL/GenBank/DDBJ whole genome shotgun (WGS) entry which is preliminary data.</text>
</comment>
<name>A0ACA9SBB5_9GLOM</name>
<accession>A0ACA9SBB5</accession>
<evidence type="ECO:0000313" key="2">
    <source>
        <dbReference type="Proteomes" id="UP000789920"/>
    </source>
</evidence>
<feature type="non-terminal residue" evidence="1">
    <location>
        <position position="1"/>
    </location>
</feature>
<proteinExistence type="predicted"/>
<dbReference type="EMBL" id="CAJVQC010108973">
    <property type="protein sequence ID" value="CAG8834383.1"/>
    <property type="molecule type" value="Genomic_DNA"/>
</dbReference>
<dbReference type="Proteomes" id="UP000789920">
    <property type="component" value="Unassembled WGS sequence"/>
</dbReference>
<sequence length="127" mass="13906">TLFTVNVISFQKRDTPIVFSSCNSGYLFTVDMDPNPIIPGQTTTFNILAALTSDARGRGTIEIDFYDLNDAKLLNNLISFPIFMSANDTLPATIPLFHVPDADSIGIYIYVTHDDGNNLQIACAEGQ</sequence>
<keyword evidence="2" id="KW-1185">Reference proteome</keyword>
<organism evidence="1 2">
    <name type="scientific">Racocetra persica</name>
    <dbReference type="NCBI Taxonomy" id="160502"/>
    <lineage>
        <taxon>Eukaryota</taxon>
        <taxon>Fungi</taxon>
        <taxon>Fungi incertae sedis</taxon>
        <taxon>Mucoromycota</taxon>
        <taxon>Glomeromycotina</taxon>
        <taxon>Glomeromycetes</taxon>
        <taxon>Diversisporales</taxon>
        <taxon>Gigasporaceae</taxon>
        <taxon>Racocetra</taxon>
    </lineage>
</organism>